<dbReference type="InterPro" id="IPR027417">
    <property type="entry name" value="P-loop_NTPase"/>
</dbReference>
<evidence type="ECO:0000256" key="1">
    <source>
        <dbReference type="SAM" id="Coils"/>
    </source>
</evidence>
<feature type="domain" description="RecF/RecN/SMC N-terminal" evidence="3">
    <location>
        <begin position="67"/>
        <end position="679"/>
    </location>
</feature>
<dbReference type="CDD" id="cd00267">
    <property type="entry name" value="ABC_ATPase"/>
    <property type="match status" value="1"/>
</dbReference>
<organism evidence="4">
    <name type="scientific">Arcella intermedia</name>
    <dbReference type="NCBI Taxonomy" id="1963864"/>
    <lineage>
        <taxon>Eukaryota</taxon>
        <taxon>Amoebozoa</taxon>
        <taxon>Tubulinea</taxon>
        <taxon>Elardia</taxon>
        <taxon>Arcellinida</taxon>
        <taxon>Sphaerothecina</taxon>
        <taxon>Arcellidae</taxon>
        <taxon>Arcella</taxon>
    </lineage>
</organism>
<protein>
    <recommendedName>
        <fullName evidence="3">RecF/RecN/SMC N-terminal domain-containing protein</fullName>
    </recommendedName>
</protein>
<reference evidence="4" key="1">
    <citation type="journal article" date="2020" name="J. Eukaryot. Microbiol.">
        <title>De novo Sequencing, Assembly and Annotation of the Transcriptome for the Free-Living Testate Amoeba Arcella intermedia.</title>
        <authorList>
            <person name="Ribeiro G.M."/>
            <person name="Porfirio-Sousa A.L."/>
            <person name="Maurer-Alcala X.X."/>
            <person name="Katz L.A."/>
            <person name="Lahr D.J.G."/>
        </authorList>
    </citation>
    <scope>NUCLEOTIDE SEQUENCE</scope>
</reference>
<evidence type="ECO:0000313" key="4">
    <source>
        <dbReference type="EMBL" id="NDV29836.1"/>
    </source>
</evidence>
<dbReference type="Gene3D" id="3.40.50.300">
    <property type="entry name" value="P-loop containing nucleotide triphosphate hydrolases"/>
    <property type="match status" value="2"/>
</dbReference>
<dbReference type="PANTHER" id="PTHR32114">
    <property type="entry name" value="ABC TRANSPORTER ABCH.3"/>
    <property type="match status" value="1"/>
</dbReference>
<keyword evidence="1" id="KW-0175">Coiled coil</keyword>
<dbReference type="Pfam" id="PF02463">
    <property type="entry name" value="SMC_N"/>
    <property type="match status" value="1"/>
</dbReference>
<proteinExistence type="predicted"/>
<accession>A0A6B2KYN9</accession>
<feature type="coiled-coil region" evidence="1">
    <location>
        <begin position="488"/>
        <end position="515"/>
    </location>
</feature>
<evidence type="ECO:0000256" key="2">
    <source>
        <dbReference type="SAM" id="MobiDB-lite"/>
    </source>
</evidence>
<evidence type="ECO:0000259" key="3">
    <source>
        <dbReference type="Pfam" id="PF02463"/>
    </source>
</evidence>
<feature type="region of interest" description="Disordered" evidence="2">
    <location>
        <begin position="158"/>
        <end position="184"/>
    </location>
</feature>
<name>A0A6B2KYN9_9EUKA</name>
<dbReference type="PANTHER" id="PTHR32114:SF2">
    <property type="entry name" value="ABC TRANSPORTER ABCH.3"/>
    <property type="match status" value="1"/>
</dbReference>
<dbReference type="AlphaFoldDB" id="A0A6B2KYN9"/>
<dbReference type="InterPro" id="IPR003395">
    <property type="entry name" value="RecF/RecN/SMC_N"/>
</dbReference>
<dbReference type="SUPFAM" id="SSF52540">
    <property type="entry name" value="P-loop containing nucleoside triphosphate hydrolases"/>
    <property type="match status" value="1"/>
</dbReference>
<feature type="coiled-coil region" evidence="1">
    <location>
        <begin position="237"/>
        <end position="264"/>
    </location>
</feature>
<sequence length="710" mass="81394">MIEEYVKIVFEKLNVLQKKSQSQKSFLSLLDSTEKIQKTVDVGKSIVDSVHTSTPVGNEGQTFTAEIQTLIMENFMSVQGKLEISFASLNDGIWIIDGSNGSGKSTIFEAIVWCQFGSYLRDGMTANDCINDKAKECRVWLEYENGFIIERTRKRGSPSSIQTYQRDPLTGHPTYISENEKGTTADSQKRINQILGIDCETFVKSVVMSQNTVNNFFSGNLQRRREIVEEMLGLGGLEGYVENARAARQEKEKLVDKYTEEIQRLCFDRDALIRATSEIERSIEMNMRELSEVEKMKNTEREIWMKGNLGSLMDEKDTLQQQKSKETSDIEYTKEYLLKDVQEVAQSLESSRNVIQQLYTLKESLIKALDIQDRKICSGCGRPIDNREQHELHTKQLFEEIKAINSIIPEQHLPAFSITDLQSALLYFNEAILKLKEHVERQESLLLGHKRNEFKISNLQMSMATLELRLSQNHNQILQVESNFANHIKEIETQLLKLQLEIQHKERNVAQNRQKMKEFCVRIEEIDQALQNERTQFELLKFWEISFDRKSKTTTGFSSFRSFLFEGAITELNLILQQYMEQLSLDYSRDLSATLDSELELVEHYGKKSGGERKRTDLAILFSLFEMVLDHSRYQPAFVLLDEVFDALDFSGRVAVQSVLSTISKRVKKVFVITHSDIALGASIAGTFSVKMSVNNEGEALGTEISINHV</sequence>
<dbReference type="EMBL" id="GIBP01000867">
    <property type="protein sequence ID" value="NDV29836.1"/>
    <property type="molecule type" value="Transcribed_RNA"/>
</dbReference>